<keyword evidence="2 10" id="KW-0436">Ligase</keyword>
<gene>
    <name evidence="10" type="ORF">E5162_04910</name>
</gene>
<organism evidence="10 11">
    <name type="scientific">Marinicauda pacifica</name>
    <dbReference type="NCBI Taxonomy" id="1133559"/>
    <lineage>
        <taxon>Bacteria</taxon>
        <taxon>Pseudomonadati</taxon>
        <taxon>Pseudomonadota</taxon>
        <taxon>Alphaproteobacteria</taxon>
        <taxon>Maricaulales</taxon>
        <taxon>Maricaulaceae</taxon>
        <taxon>Marinicauda</taxon>
    </lineage>
</organism>
<dbReference type="NCBIfam" id="NF004837">
    <property type="entry name" value="PRK06187.1"/>
    <property type="match status" value="1"/>
</dbReference>
<comment type="caution">
    <text evidence="10">The sequence shown here is derived from an EMBL/GenBank/DDBJ whole genome shotgun (WGS) entry which is preliminary data.</text>
</comment>
<evidence type="ECO:0000256" key="2">
    <source>
        <dbReference type="ARBA" id="ARBA00022598"/>
    </source>
</evidence>
<dbReference type="PROSITE" id="PS00455">
    <property type="entry name" value="AMP_BINDING"/>
    <property type="match status" value="1"/>
</dbReference>
<comment type="catalytic activity">
    <reaction evidence="5">
        <text>3-(methylsulfanyl)propanoate + ATP + CoA = 3-(methylsulfanyl)propanoyl-CoA + AMP + diphosphate</text>
        <dbReference type="Rhea" id="RHEA:43052"/>
        <dbReference type="ChEBI" id="CHEBI:30616"/>
        <dbReference type="ChEBI" id="CHEBI:33019"/>
        <dbReference type="ChEBI" id="CHEBI:49016"/>
        <dbReference type="ChEBI" id="CHEBI:57287"/>
        <dbReference type="ChEBI" id="CHEBI:82815"/>
        <dbReference type="ChEBI" id="CHEBI:456215"/>
        <dbReference type="EC" id="6.2.1.44"/>
    </reaction>
    <physiologicalReaction direction="left-to-right" evidence="5">
        <dbReference type="Rhea" id="RHEA:43053"/>
    </physiologicalReaction>
</comment>
<dbReference type="RefSeq" id="WP_135943813.1">
    <property type="nucleotide sequence ID" value="NZ_BMEI01000001.1"/>
</dbReference>
<dbReference type="OrthoDB" id="6187882at2"/>
<evidence type="ECO:0000256" key="7">
    <source>
        <dbReference type="ARBA" id="ARBA00067668"/>
    </source>
</evidence>
<dbReference type="Gene3D" id="3.30.300.30">
    <property type="match status" value="1"/>
</dbReference>
<evidence type="ECO:0000256" key="1">
    <source>
        <dbReference type="ARBA" id="ARBA00006432"/>
    </source>
</evidence>
<dbReference type="EMBL" id="SRXV01000001">
    <property type="protein sequence ID" value="TGY94616.1"/>
    <property type="molecule type" value="Genomic_DNA"/>
</dbReference>
<dbReference type="InterPro" id="IPR025110">
    <property type="entry name" value="AMP-bd_C"/>
</dbReference>
<keyword evidence="4" id="KW-0443">Lipid metabolism</keyword>
<sequence length="551" mass="61312">MPMLRGQMMDRQLMISSILVHAAQNHGEREIVSRLPDTGEIHRYGWRQCHERSKRLANALTSLKTKPGDRVATIAWNSHRHLELYYGVSGMGAVVHTVNPRLAPEQIAWMLDHAKAKHVFFDVTFAPIVEAIAKSCKTVKHWVAMTDEAHKPDMKTKVDVYETLIERASPDFEWPSFDENTAAGLCYTSGTTGEPKGALYSHRSTVLHAMMSLSTDTIGAGSHGVIMPVVPMFHVNAWGVPYAAAMSGAKLVMPGAQMDGKSIQELISDEEVTHVLGVPTVWLGLLQYLRESGTRIDSVETVLMGGSAMPEALLRAYQDEYDVNMQQGWGMTEMSPLGTVGKLLPKHDDLTEDEKIAIKLKQGRLIYGVEMRIVDDGGNILPRDGKASGHVQVRGPWIIDSYYRGAGQEAFTEDGWFRTGDVGTIDQDGYMTITDRSKDVIKSGGEWISSIELENAAMGHPEVAMAAAVGMPHPKWQERPLLVIQPKPGTEPTRESIRDYLVQHVPKWWLPEGIEFIDEMPLGATGKILKTRLREIYKDYEFPDAQESEQA</sequence>
<dbReference type="Pfam" id="PF00501">
    <property type="entry name" value="AMP-binding"/>
    <property type="match status" value="1"/>
</dbReference>
<dbReference type="EC" id="6.2.1.44" evidence="6"/>
<dbReference type="Gene3D" id="3.40.50.12780">
    <property type="entry name" value="N-terminal domain of ligase-like"/>
    <property type="match status" value="1"/>
</dbReference>
<dbReference type="Pfam" id="PF13193">
    <property type="entry name" value="AMP-binding_C"/>
    <property type="match status" value="1"/>
</dbReference>
<keyword evidence="3" id="KW-0276">Fatty acid metabolism</keyword>
<evidence type="ECO:0000256" key="4">
    <source>
        <dbReference type="ARBA" id="ARBA00023098"/>
    </source>
</evidence>
<dbReference type="Proteomes" id="UP000305451">
    <property type="component" value="Unassembled WGS sequence"/>
</dbReference>
<dbReference type="InterPro" id="IPR042099">
    <property type="entry name" value="ANL_N_sf"/>
</dbReference>
<evidence type="ECO:0000256" key="5">
    <source>
        <dbReference type="ARBA" id="ARBA00051915"/>
    </source>
</evidence>
<dbReference type="AlphaFoldDB" id="A0A4S2HF03"/>
<evidence type="ECO:0000256" key="6">
    <source>
        <dbReference type="ARBA" id="ARBA00066616"/>
    </source>
</evidence>
<evidence type="ECO:0000259" key="9">
    <source>
        <dbReference type="Pfam" id="PF13193"/>
    </source>
</evidence>
<dbReference type="CDD" id="cd12119">
    <property type="entry name" value="ttLC_FACS_AlkK_like"/>
    <property type="match status" value="1"/>
</dbReference>
<protein>
    <recommendedName>
        <fullName evidence="7">3-methylmercaptopropionyl-CoA ligase</fullName>
        <ecNumber evidence="6">6.2.1.44</ecNumber>
    </recommendedName>
</protein>
<dbReference type="InterPro" id="IPR000873">
    <property type="entry name" value="AMP-dep_synth/lig_dom"/>
</dbReference>
<feature type="domain" description="AMP-dependent synthetase/ligase" evidence="8">
    <location>
        <begin position="21"/>
        <end position="403"/>
    </location>
</feature>
<evidence type="ECO:0000313" key="11">
    <source>
        <dbReference type="Proteomes" id="UP000305451"/>
    </source>
</evidence>
<evidence type="ECO:0000313" key="10">
    <source>
        <dbReference type="EMBL" id="TGY94616.1"/>
    </source>
</evidence>
<proteinExistence type="inferred from homology"/>
<comment type="similarity">
    <text evidence="1">Belongs to the ATP-dependent AMP-binding enzyme family.</text>
</comment>
<dbReference type="InterPro" id="IPR045851">
    <property type="entry name" value="AMP-bd_C_sf"/>
</dbReference>
<dbReference type="PANTHER" id="PTHR43859:SF4">
    <property type="entry name" value="BUTANOATE--COA LIGASE AAE1-RELATED"/>
    <property type="match status" value="1"/>
</dbReference>
<dbReference type="GO" id="GO:0006631">
    <property type="term" value="P:fatty acid metabolic process"/>
    <property type="evidence" value="ECO:0007669"/>
    <property type="project" value="UniProtKB-KW"/>
</dbReference>
<evidence type="ECO:0000256" key="3">
    <source>
        <dbReference type="ARBA" id="ARBA00022832"/>
    </source>
</evidence>
<dbReference type="FunFam" id="3.30.300.30:FF:000008">
    <property type="entry name" value="2,3-dihydroxybenzoate-AMP ligase"/>
    <property type="match status" value="1"/>
</dbReference>
<reference evidence="10 11" key="1">
    <citation type="journal article" date="2013" name="Int. J. Syst. Evol. Microbiol.">
        <title>Marinicauda pacifica gen. nov., sp. nov., a prosthecate alphaproteobacterium of the family Hyphomonadaceae isolated from deep seawater.</title>
        <authorList>
            <person name="Zhang X.Y."/>
            <person name="Li G.W."/>
            <person name="Wang C.S."/>
            <person name="Zhang Y.J."/>
            <person name="Xu X.W."/>
            <person name="Li H."/>
            <person name="Liu A."/>
            <person name="Liu C."/>
            <person name="Xie B.B."/>
            <person name="Qin Q.L."/>
            <person name="Xu Z."/>
            <person name="Chen X.L."/>
            <person name="Zhou B.C."/>
            <person name="Zhang Y.Z."/>
        </authorList>
    </citation>
    <scope>NUCLEOTIDE SEQUENCE [LARGE SCALE GENOMIC DNA]</scope>
    <source>
        <strain evidence="10 11">P-1 km-3</strain>
    </source>
</reference>
<feature type="domain" description="AMP-binding enzyme C-terminal" evidence="9">
    <location>
        <begin position="452"/>
        <end position="527"/>
    </location>
</feature>
<dbReference type="SUPFAM" id="SSF56801">
    <property type="entry name" value="Acetyl-CoA synthetase-like"/>
    <property type="match status" value="1"/>
</dbReference>
<evidence type="ECO:0000259" key="8">
    <source>
        <dbReference type="Pfam" id="PF00501"/>
    </source>
</evidence>
<keyword evidence="11" id="KW-1185">Reference proteome</keyword>
<dbReference type="InterPro" id="IPR020845">
    <property type="entry name" value="AMP-binding_CS"/>
</dbReference>
<dbReference type="GO" id="GO:0016874">
    <property type="term" value="F:ligase activity"/>
    <property type="evidence" value="ECO:0007669"/>
    <property type="project" value="UniProtKB-KW"/>
</dbReference>
<name>A0A4S2HF03_9PROT</name>
<accession>A0A4S2HF03</accession>
<dbReference type="PANTHER" id="PTHR43859">
    <property type="entry name" value="ACYL-ACTIVATING ENZYME"/>
    <property type="match status" value="1"/>
</dbReference>